<evidence type="ECO:0000313" key="10">
    <source>
        <dbReference type="EMBL" id="OPX55879.1"/>
    </source>
</evidence>
<reference evidence="10 11" key="1">
    <citation type="submission" date="2017-01" db="EMBL/GenBank/DDBJ databases">
        <title>Genome Sequencing of a Marine Spirillum, Oceanospirillum multiglobuliferum ATCC 33336, from Japan.</title>
        <authorList>
            <person name="Carney J.G."/>
            <person name="Trachtenberg A.M."/>
            <person name="Rheaume B.A."/>
            <person name="Linnane J.D."/>
            <person name="Pitts N.L."/>
            <person name="Mykles D.L."/>
            <person name="Maclea K.S."/>
        </authorList>
    </citation>
    <scope>NUCLEOTIDE SEQUENCE [LARGE SCALE GENOMIC DNA]</scope>
    <source>
        <strain evidence="10 11">ATCC 33336</strain>
    </source>
</reference>
<keyword evidence="5 9" id="KW-0169">Cobalamin biosynthesis</keyword>
<evidence type="ECO:0000256" key="1">
    <source>
        <dbReference type="ARBA" id="ARBA00004651"/>
    </source>
</evidence>
<comment type="pathway">
    <text evidence="2 9">Cofactor biosynthesis; adenosylcobalamin biosynthesis.</text>
</comment>
<proteinExistence type="inferred from homology"/>
<feature type="transmembrane region" description="Helical" evidence="9">
    <location>
        <begin position="169"/>
        <end position="190"/>
    </location>
</feature>
<dbReference type="NCBIfam" id="TIGR00380">
    <property type="entry name" value="cobal_cbiB"/>
    <property type="match status" value="1"/>
</dbReference>
<keyword evidence="11" id="KW-1185">Reference proteome</keyword>
<evidence type="ECO:0000313" key="11">
    <source>
        <dbReference type="Proteomes" id="UP000191418"/>
    </source>
</evidence>
<dbReference type="RefSeq" id="WP_078744674.1">
    <property type="nucleotide sequence ID" value="NZ_FUXG01000005.1"/>
</dbReference>
<comment type="similarity">
    <text evidence="3 9">Belongs to the CobD/CbiB family.</text>
</comment>
<sequence length="337" mass="37173">MLFFSPELLLLSLWLGLALDYFLGEPRRWNPLVGFGFLASQLELRLNSPSSPSSTIILRVKGCFAWGTLVLPIPLVLLVGGYWTSAQGDDVLLWGIWLLINGLLLWFAVGAKSLIQHLEQIKRPLEKGDLDEARTKVSWIVSRDTRDMDEHRVTRAAIESGLENGSDAIYAPLFWFLIGGAPLVLLYRFANTLDAMWGYKTERYLSFGWAAARIDDLLNWLPARFCAFIYALSGVFSGALHCWYKQGSTWESPNAGPVMAAGAGALQVLLGGGDYYHGHWKARPPLGCGHKPNTADLQRTIQLLKKALGIWLLLVSGGLLALIAVQGSVSFGLKGFL</sequence>
<keyword evidence="6 9" id="KW-0812">Transmembrane</keyword>
<keyword evidence="7 9" id="KW-1133">Transmembrane helix</keyword>
<evidence type="ECO:0000256" key="5">
    <source>
        <dbReference type="ARBA" id="ARBA00022573"/>
    </source>
</evidence>
<dbReference type="Proteomes" id="UP000191418">
    <property type="component" value="Unassembled WGS sequence"/>
</dbReference>
<organism evidence="10 11">
    <name type="scientific">Oceanospirillum multiglobuliferum</name>
    <dbReference type="NCBI Taxonomy" id="64969"/>
    <lineage>
        <taxon>Bacteria</taxon>
        <taxon>Pseudomonadati</taxon>
        <taxon>Pseudomonadota</taxon>
        <taxon>Gammaproteobacteria</taxon>
        <taxon>Oceanospirillales</taxon>
        <taxon>Oceanospirillaceae</taxon>
        <taxon>Oceanospirillum</taxon>
    </lineage>
</organism>
<dbReference type="OrthoDB" id="9811967at2"/>
<dbReference type="InterPro" id="IPR004485">
    <property type="entry name" value="Cobalamin_biosynth_CobD/CbiB"/>
</dbReference>
<comment type="subcellular location">
    <subcellularLocation>
        <location evidence="1 9">Cell membrane</location>
        <topology evidence="1 9">Multi-pass membrane protein</topology>
    </subcellularLocation>
</comment>
<gene>
    <name evidence="9" type="primary">cobD</name>
    <name evidence="10" type="ORF">BTE48_06710</name>
</gene>
<feature type="transmembrane region" description="Helical" evidence="9">
    <location>
        <begin position="91"/>
        <end position="109"/>
    </location>
</feature>
<name>A0A1T4N8V5_9GAMM</name>
<comment type="function">
    <text evidence="9">Converts cobyric acid to cobinamide by the addition of aminopropanol on the F carboxylic group.</text>
</comment>
<dbReference type="AlphaFoldDB" id="A0A1T4N8V5"/>
<comment type="caution">
    <text evidence="9">Lacks conserved residue(s) required for the propagation of feature annotation.</text>
</comment>
<evidence type="ECO:0000256" key="7">
    <source>
        <dbReference type="ARBA" id="ARBA00022989"/>
    </source>
</evidence>
<keyword evidence="4 9" id="KW-1003">Cell membrane</keyword>
<feature type="transmembrane region" description="Helical" evidence="9">
    <location>
        <begin position="308"/>
        <end position="329"/>
    </location>
</feature>
<dbReference type="EMBL" id="MTSM01000006">
    <property type="protein sequence ID" value="OPX55879.1"/>
    <property type="molecule type" value="Genomic_DNA"/>
</dbReference>
<dbReference type="GO" id="GO:0009236">
    <property type="term" value="P:cobalamin biosynthetic process"/>
    <property type="evidence" value="ECO:0007669"/>
    <property type="project" value="UniProtKB-UniRule"/>
</dbReference>
<dbReference type="UniPathway" id="UPA00148"/>
<dbReference type="GO" id="GO:0015420">
    <property type="term" value="F:ABC-type vitamin B12 transporter activity"/>
    <property type="evidence" value="ECO:0007669"/>
    <property type="project" value="UniProtKB-UniRule"/>
</dbReference>
<feature type="transmembrane region" description="Helical" evidence="9">
    <location>
        <begin position="56"/>
        <end position="79"/>
    </location>
</feature>
<dbReference type="HAMAP" id="MF_00024">
    <property type="entry name" value="CobD_CbiB"/>
    <property type="match status" value="1"/>
</dbReference>
<dbReference type="STRING" id="64969.SAMN02745127_01053"/>
<comment type="caution">
    <text evidence="10">The sequence shown here is derived from an EMBL/GenBank/DDBJ whole genome shotgun (WGS) entry which is preliminary data.</text>
</comment>
<protein>
    <recommendedName>
        <fullName evidence="9">Cobalamin biosynthesis protein CobD</fullName>
    </recommendedName>
</protein>
<evidence type="ECO:0000256" key="6">
    <source>
        <dbReference type="ARBA" id="ARBA00022692"/>
    </source>
</evidence>
<dbReference type="Pfam" id="PF03186">
    <property type="entry name" value="CobD_Cbib"/>
    <property type="match status" value="1"/>
</dbReference>
<keyword evidence="8 9" id="KW-0472">Membrane</keyword>
<evidence type="ECO:0000256" key="3">
    <source>
        <dbReference type="ARBA" id="ARBA00006263"/>
    </source>
</evidence>
<evidence type="ECO:0000256" key="8">
    <source>
        <dbReference type="ARBA" id="ARBA00023136"/>
    </source>
</evidence>
<dbReference type="GO" id="GO:0005886">
    <property type="term" value="C:plasma membrane"/>
    <property type="evidence" value="ECO:0007669"/>
    <property type="project" value="UniProtKB-SubCell"/>
</dbReference>
<evidence type="ECO:0000256" key="2">
    <source>
        <dbReference type="ARBA" id="ARBA00004953"/>
    </source>
</evidence>
<accession>A0A1T4N8V5</accession>
<dbReference type="PANTHER" id="PTHR34308">
    <property type="entry name" value="COBALAMIN BIOSYNTHESIS PROTEIN CBIB"/>
    <property type="match status" value="1"/>
</dbReference>
<evidence type="ECO:0000256" key="9">
    <source>
        <dbReference type="HAMAP-Rule" id="MF_00024"/>
    </source>
</evidence>
<dbReference type="PANTHER" id="PTHR34308:SF1">
    <property type="entry name" value="COBALAMIN BIOSYNTHESIS PROTEIN CBIB"/>
    <property type="match status" value="1"/>
</dbReference>
<evidence type="ECO:0000256" key="4">
    <source>
        <dbReference type="ARBA" id="ARBA00022475"/>
    </source>
</evidence>
<dbReference type="GO" id="GO:0048472">
    <property type="term" value="F:threonine-phosphate decarboxylase activity"/>
    <property type="evidence" value="ECO:0007669"/>
    <property type="project" value="InterPro"/>
</dbReference>